<gene>
    <name evidence="6" type="ORF">FH607_028510</name>
</gene>
<reference evidence="6" key="1">
    <citation type="submission" date="2019-10" db="EMBL/GenBank/DDBJ databases">
        <title>Nonomuraea sp. nov., isolated from Phyllanthus amarus.</title>
        <authorList>
            <person name="Klykleung N."/>
            <person name="Tanasupawat S."/>
        </authorList>
    </citation>
    <scope>NUCLEOTIDE SEQUENCE [LARGE SCALE GENOMIC DNA]</scope>
    <source>
        <strain evidence="6">3MP-10</strain>
    </source>
</reference>
<evidence type="ECO:0000313" key="7">
    <source>
        <dbReference type="Proteomes" id="UP000314251"/>
    </source>
</evidence>
<evidence type="ECO:0000256" key="2">
    <source>
        <dbReference type="ARBA" id="ARBA00022763"/>
    </source>
</evidence>
<comment type="function">
    <text evidence="3">Poorly processive, error-prone DNA polymerase involved in untargeted mutagenesis. Copies undamaged DNA at stalled replication forks, which arise in vivo from mismatched or misaligned primer ends. These misaligned primers can be extended by PolIV. Exhibits no 3'-5' exonuclease (proofreading) activity. May be involved in translesional synthesis, in conjunction with the beta clamp from PolIII.</text>
</comment>
<dbReference type="GO" id="GO:0003684">
    <property type="term" value="F:damaged DNA binding"/>
    <property type="evidence" value="ECO:0007669"/>
    <property type="project" value="InterPro"/>
</dbReference>
<dbReference type="InterPro" id="IPR050356">
    <property type="entry name" value="SulA_CellDiv_inhibitor"/>
</dbReference>
<evidence type="ECO:0000313" key="6">
    <source>
        <dbReference type="EMBL" id="KAB8159504.1"/>
    </source>
</evidence>
<dbReference type="PANTHER" id="PTHR35369">
    <property type="entry name" value="BLR3025 PROTEIN-RELATED"/>
    <property type="match status" value="1"/>
</dbReference>
<feature type="compositionally biased region" description="Basic and acidic residues" evidence="4">
    <location>
        <begin position="298"/>
        <end position="311"/>
    </location>
</feature>
<dbReference type="InterPro" id="IPR043502">
    <property type="entry name" value="DNA/RNA_pol_sf"/>
</dbReference>
<evidence type="ECO:0000256" key="1">
    <source>
        <dbReference type="ARBA" id="ARBA00010945"/>
    </source>
</evidence>
<dbReference type="SUPFAM" id="SSF100879">
    <property type="entry name" value="Lesion bypass DNA polymerase (Y-family), little finger domain"/>
    <property type="match status" value="1"/>
</dbReference>
<keyword evidence="7" id="KW-1185">Reference proteome</keyword>
<evidence type="ECO:0000256" key="4">
    <source>
        <dbReference type="SAM" id="MobiDB-lite"/>
    </source>
</evidence>
<evidence type="ECO:0000256" key="3">
    <source>
        <dbReference type="ARBA" id="ARBA00025589"/>
    </source>
</evidence>
<dbReference type="Gene3D" id="1.10.150.20">
    <property type="entry name" value="5' to 3' exonuclease, C-terminal subdomain"/>
    <property type="match status" value="1"/>
</dbReference>
<dbReference type="Gene3D" id="3.30.1490.100">
    <property type="entry name" value="DNA polymerase, Y-family, little finger domain"/>
    <property type="match status" value="1"/>
</dbReference>
<dbReference type="AlphaFoldDB" id="A0A5N5ZSM4"/>
<dbReference type="Gene3D" id="3.30.70.270">
    <property type="match status" value="1"/>
</dbReference>
<dbReference type="Pfam" id="PF11799">
    <property type="entry name" value="IMS_C"/>
    <property type="match status" value="1"/>
</dbReference>
<dbReference type="InterPro" id="IPR001126">
    <property type="entry name" value="UmuC"/>
</dbReference>
<dbReference type="SUPFAM" id="SSF56672">
    <property type="entry name" value="DNA/RNA polymerases"/>
    <property type="match status" value="1"/>
</dbReference>
<evidence type="ECO:0000259" key="5">
    <source>
        <dbReference type="PROSITE" id="PS50173"/>
    </source>
</evidence>
<comment type="caution">
    <text evidence="6">The sequence shown here is derived from an EMBL/GenBank/DDBJ whole genome shotgun (WGS) entry which is preliminary data.</text>
</comment>
<dbReference type="InterPro" id="IPR043128">
    <property type="entry name" value="Rev_trsase/Diguanyl_cyclase"/>
</dbReference>
<dbReference type="Pfam" id="PF00817">
    <property type="entry name" value="IMS"/>
    <property type="match status" value="1"/>
</dbReference>
<feature type="region of interest" description="Disordered" evidence="4">
    <location>
        <begin position="295"/>
        <end position="334"/>
    </location>
</feature>
<dbReference type="EMBL" id="VDLY02000025">
    <property type="protein sequence ID" value="KAB8159504.1"/>
    <property type="molecule type" value="Genomic_DNA"/>
</dbReference>
<comment type="similarity">
    <text evidence="1">Belongs to the DNA polymerase type-Y family.</text>
</comment>
<dbReference type="GO" id="GO:0006281">
    <property type="term" value="P:DNA repair"/>
    <property type="evidence" value="ECO:0007669"/>
    <property type="project" value="InterPro"/>
</dbReference>
<sequence>MSERAVLHVRFLGLSDRRGEGHHELVRLLEDLTPVVRSLPPDAALADVRGALRYFEADAERLAGLVRVRALARHGVDCAVGVAGNPLLARLALVGRDGPGVWVVPEDPEGIAEFLAELPVDALPGVGAATARSLAGYGLGAVGRLAAAPPATLQRVLGAGQARRLRALARGEDPTPVVPGAPEPTLAVEHRFGHDELDAAWRHRALLSLADELGYRLRGAGQTARALTLTVRYADHATTTRRRELAEPTAHTPALLALADTLHNALGLQRARVRAVALRAEGLAAADRATRQLSLDPADERRRRAEQAADRARRRFGAGAVGPAGRAGRPGRAA</sequence>
<dbReference type="PROSITE" id="PS50173">
    <property type="entry name" value="UMUC"/>
    <property type="match status" value="1"/>
</dbReference>
<dbReference type="PANTHER" id="PTHR35369:SF2">
    <property type="entry name" value="BLR3025 PROTEIN"/>
    <property type="match status" value="1"/>
</dbReference>
<protein>
    <recommendedName>
        <fullName evidence="5">UmuC domain-containing protein</fullName>
    </recommendedName>
</protein>
<dbReference type="InterPro" id="IPR017961">
    <property type="entry name" value="DNA_pol_Y-fam_little_finger"/>
</dbReference>
<name>A0A5N5ZSM4_9ACTN</name>
<keyword evidence="2" id="KW-0227">DNA damage</keyword>
<feature type="compositionally biased region" description="Low complexity" evidence="4">
    <location>
        <begin position="317"/>
        <end position="334"/>
    </location>
</feature>
<dbReference type="Proteomes" id="UP000314251">
    <property type="component" value="Unassembled WGS sequence"/>
</dbReference>
<organism evidence="6 7">
    <name type="scientific">Streptomyces mimosae</name>
    <dbReference type="NCBI Taxonomy" id="2586635"/>
    <lineage>
        <taxon>Bacteria</taxon>
        <taxon>Bacillati</taxon>
        <taxon>Actinomycetota</taxon>
        <taxon>Actinomycetes</taxon>
        <taxon>Kitasatosporales</taxon>
        <taxon>Streptomycetaceae</taxon>
        <taxon>Streptomyces</taxon>
    </lineage>
</organism>
<accession>A0A5N5ZSM4</accession>
<proteinExistence type="inferred from homology"/>
<feature type="domain" description="UmuC" evidence="5">
    <location>
        <begin position="24"/>
        <end position="127"/>
    </location>
</feature>
<dbReference type="OrthoDB" id="4317601at2"/>
<dbReference type="InterPro" id="IPR036775">
    <property type="entry name" value="DNA_pol_Y-fam_lit_finger_sf"/>
</dbReference>